<dbReference type="SUPFAM" id="SSF81321">
    <property type="entry name" value="Family A G protein-coupled receptor-like"/>
    <property type="match status" value="1"/>
</dbReference>
<dbReference type="EMBL" id="VCAZ01000031">
    <property type="protein sequence ID" value="TSL41023.1"/>
    <property type="molecule type" value="Genomic_DNA"/>
</dbReference>
<evidence type="ECO:0000313" key="8">
    <source>
        <dbReference type="Proteomes" id="UP000319801"/>
    </source>
</evidence>
<dbReference type="Gene3D" id="1.20.1070.10">
    <property type="entry name" value="Rhodopsin 7-helix transmembrane proteins"/>
    <property type="match status" value="1"/>
</dbReference>
<dbReference type="GO" id="GO:0004930">
    <property type="term" value="F:G protein-coupled receptor activity"/>
    <property type="evidence" value="ECO:0007669"/>
    <property type="project" value="InterPro"/>
</dbReference>
<sequence>MPSANFYVRVWASAVAFVILFLFNLLINSTILREQRLRSHARFVLVFYLLLSATTYFAVYFIFYLQIYLHANLPAPACAALITVLATTASNILLTITVMALDRYVAICFPLQYSSVRFKHWPWLLGVLTWALASIIPLSLFRKVEDVGNGHCGRDQLKLGGVHKIVLISVCTVFILYSYVQILCVGRRLGVLNRRNRAGCRTITFHGVQLAVYILPNFINFMLLVLNQKNMITSDSKERFAVITFVFFSLAQCIAPIVYGLRKEELLEQLKLRFPYLACRLKILLEWTVAVTHPGHQPRQRYDTSSVFMLKKKVVTGSHVPICDFFLHDNKRANGGSLCQHNKIHFNS</sequence>
<dbReference type="OrthoDB" id="9845816at2759"/>
<dbReference type="GO" id="GO:0016020">
    <property type="term" value="C:membrane"/>
    <property type="evidence" value="ECO:0007669"/>
    <property type="project" value="UniProtKB-SubCell"/>
</dbReference>
<keyword evidence="3 5" id="KW-1133">Transmembrane helix</keyword>
<feature type="domain" description="G-protein coupled receptors family 1 profile" evidence="6">
    <location>
        <begin position="23"/>
        <end position="259"/>
    </location>
</feature>
<evidence type="ECO:0000259" key="6">
    <source>
        <dbReference type="PROSITE" id="PS50262"/>
    </source>
</evidence>
<protein>
    <submittedName>
        <fullName evidence="7">Olfactory receptor 13D1</fullName>
    </submittedName>
</protein>
<keyword evidence="4 5" id="KW-0472">Membrane</keyword>
<dbReference type="InterPro" id="IPR017452">
    <property type="entry name" value="GPCR_Rhodpsn_7TM"/>
</dbReference>
<dbReference type="Proteomes" id="UP000319801">
    <property type="component" value="Unassembled WGS sequence"/>
</dbReference>
<dbReference type="AlphaFoldDB" id="A0A556TZA1"/>
<dbReference type="PROSITE" id="PS50262">
    <property type="entry name" value="G_PROTEIN_RECEP_F1_2"/>
    <property type="match status" value="1"/>
</dbReference>
<feature type="transmembrane region" description="Helical" evidence="5">
    <location>
        <begin position="207"/>
        <end position="228"/>
    </location>
</feature>
<keyword evidence="2 5" id="KW-0812">Transmembrane</keyword>
<keyword evidence="8" id="KW-1185">Reference proteome</keyword>
<gene>
    <name evidence="7" type="ORF">Baya_7102</name>
</gene>
<feature type="transmembrane region" description="Helical" evidence="5">
    <location>
        <begin position="6"/>
        <end position="31"/>
    </location>
</feature>
<evidence type="ECO:0000313" key="7">
    <source>
        <dbReference type="EMBL" id="TSL41023.1"/>
    </source>
</evidence>
<dbReference type="CDD" id="cd00637">
    <property type="entry name" value="7tm_classA_rhodopsin-like"/>
    <property type="match status" value="1"/>
</dbReference>
<feature type="transmembrane region" description="Helical" evidence="5">
    <location>
        <begin position="161"/>
        <end position="186"/>
    </location>
</feature>
<organism evidence="7 8">
    <name type="scientific">Bagarius yarrelli</name>
    <name type="common">Goonch</name>
    <name type="synonym">Bagrus yarrelli</name>
    <dbReference type="NCBI Taxonomy" id="175774"/>
    <lineage>
        <taxon>Eukaryota</taxon>
        <taxon>Metazoa</taxon>
        <taxon>Chordata</taxon>
        <taxon>Craniata</taxon>
        <taxon>Vertebrata</taxon>
        <taxon>Euteleostomi</taxon>
        <taxon>Actinopterygii</taxon>
        <taxon>Neopterygii</taxon>
        <taxon>Teleostei</taxon>
        <taxon>Ostariophysi</taxon>
        <taxon>Siluriformes</taxon>
        <taxon>Sisoridae</taxon>
        <taxon>Sisorinae</taxon>
        <taxon>Bagarius</taxon>
    </lineage>
</organism>
<evidence type="ECO:0000256" key="1">
    <source>
        <dbReference type="ARBA" id="ARBA00004370"/>
    </source>
</evidence>
<feature type="transmembrane region" description="Helical" evidence="5">
    <location>
        <begin position="43"/>
        <end position="67"/>
    </location>
</feature>
<evidence type="ECO:0000256" key="5">
    <source>
        <dbReference type="SAM" id="Phobius"/>
    </source>
</evidence>
<accession>A0A556TZA1</accession>
<dbReference type="GO" id="GO:0004984">
    <property type="term" value="F:olfactory receptor activity"/>
    <property type="evidence" value="ECO:0007669"/>
    <property type="project" value="TreeGrafter"/>
</dbReference>
<dbReference type="InterPro" id="IPR000276">
    <property type="entry name" value="GPCR_Rhodpsn"/>
</dbReference>
<dbReference type="Pfam" id="PF00001">
    <property type="entry name" value="7tm_1"/>
    <property type="match status" value="1"/>
</dbReference>
<dbReference type="PANTHER" id="PTHR26451">
    <property type="entry name" value="G_PROTEIN_RECEP_F1_2 DOMAIN-CONTAINING PROTEIN"/>
    <property type="match status" value="1"/>
</dbReference>
<comment type="caution">
    <text evidence="7">The sequence shown here is derived from an EMBL/GenBank/DDBJ whole genome shotgun (WGS) entry which is preliminary data.</text>
</comment>
<dbReference type="GO" id="GO:0005549">
    <property type="term" value="F:odorant binding"/>
    <property type="evidence" value="ECO:0007669"/>
    <property type="project" value="TreeGrafter"/>
</dbReference>
<evidence type="ECO:0000256" key="2">
    <source>
        <dbReference type="ARBA" id="ARBA00022692"/>
    </source>
</evidence>
<dbReference type="InterPro" id="IPR052921">
    <property type="entry name" value="GPCR1_Superfamily_Member"/>
</dbReference>
<reference evidence="7 8" key="1">
    <citation type="journal article" date="2019" name="Genome Biol. Evol.">
        <title>Whole-Genome Sequencing of the Giant Devil Catfish, Bagarius yarrelli.</title>
        <authorList>
            <person name="Jiang W."/>
            <person name="Lv Y."/>
            <person name="Cheng L."/>
            <person name="Yang K."/>
            <person name="Chao B."/>
            <person name="Wang X."/>
            <person name="Li Y."/>
            <person name="Pan X."/>
            <person name="You X."/>
            <person name="Zhang Y."/>
            <person name="Yang J."/>
            <person name="Li J."/>
            <person name="Zhang X."/>
            <person name="Liu S."/>
            <person name="Sun C."/>
            <person name="Yang J."/>
            <person name="Shi Q."/>
        </authorList>
    </citation>
    <scope>NUCLEOTIDE SEQUENCE [LARGE SCALE GENOMIC DNA]</scope>
    <source>
        <strain evidence="7">JWS20170419001</strain>
        <tissue evidence="7">Muscle</tissue>
    </source>
</reference>
<comment type="subcellular location">
    <subcellularLocation>
        <location evidence="1">Membrane</location>
    </subcellularLocation>
</comment>
<name>A0A556TZA1_BAGYA</name>
<evidence type="ECO:0000256" key="4">
    <source>
        <dbReference type="ARBA" id="ARBA00023136"/>
    </source>
</evidence>
<feature type="transmembrane region" description="Helical" evidence="5">
    <location>
        <begin position="79"/>
        <end position="101"/>
    </location>
</feature>
<evidence type="ECO:0000256" key="3">
    <source>
        <dbReference type="ARBA" id="ARBA00022989"/>
    </source>
</evidence>
<dbReference type="PANTHER" id="PTHR26451:SF882">
    <property type="entry name" value="OLFACTORY RECEPTOR 11A1-LIKE ISOFORM X1"/>
    <property type="match status" value="1"/>
</dbReference>
<feature type="transmembrane region" description="Helical" evidence="5">
    <location>
        <begin position="121"/>
        <end position="141"/>
    </location>
</feature>
<keyword evidence="7" id="KW-0675">Receptor</keyword>
<proteinExistence type="predicted"/>
<feature type="transmembrane region" description="Helical" evidence="5">
    <location>
        <begin position="240"/>
        <end position="261"/>
    </location>
</feature>